<keyword evidence="6" id="KW-1185">Reference proteome</keyword>
<evidence type="ECO:0000313" key="6">
    <source>
        <dbReference type="Proteomes" id="UP000295793"/>
    </source>
</evidence>
<accession>A0A4R3I3U7</accession>
<evidence type="ECO:0000256" key="2">
    <source>
        <dbReference type="ARBA" id="ARBA00023231"/>
    </source>
</evidence>
<proteinExistence type="inferred from homology"/>
<dbReference type="EMBL" id="SLZR01000012">
    <property type="protein sequence ID" value="TCS39733.1"/>
    <property type="molecule type" value="Genomic_DNA"/>
</dbReference>
<dbReference type="InterPro" id="IPR038127">
    <property type="entry name" value="NafY_N_sf"/>
</dbReference>
<dbReference type="InterPro" id="IPR051840">
    <property type="entry name" value="NifX/NifY_domain"/>
</dbReference>
<organism evidence="5 6">
    <name type="scientific">Reinekea marinisedimentorum</name>
    <dbReference type="NCBI Taxonomy" id="230495"/>
    <lineage>
        <taxon>Bacteria</taxon>
        <taxon>Pseudomonadati</taxon>
        <taxon>Pseudomonadota</taxon>
        <taxon>Gammaproteobacteria</taxon>
        <taxon>Oceanospirillales</taxon>
        <taxon>Saccharospirillaceae</taxon>
        <taxon>Reinekea</taxon>
    </lineage>
</organism>
<dbReference type="InterPro" id="IPR031763">
    <property type="entry name" value="NafY_N"/>
</dbReference>
<evidence type="ECO:0000259" key="4">
    <source>
        <dbReference type="Pfam" id="PF16844"/>
    </source>
</evidence>
<dbReference type="Gene3D" id="1.10.150.590">
    <property type="entry name" value="Dinitrogenase iron-molybdenum cofactor, N-terminal"/>
    <property type="match status" value="1"/>
</dbReference>
<feature type="domain" description="Dinitrogenase iron-molybdenum cofactor N-terminal" evidence="4">
    <location>
        <begin position="5"/>
        <end position="86"/>
    </location>
</feature>
<keyword evidence="2" id="KW-0535">Nitrogen fixation</keyword>
<dbReference type="SUPFAM" id="SSF53146">
    <property type="entry name" value="Nitrogenase accessory factor-like"/>
    <property type="match status" value="1"/>
</dbReference>
<dbReference type="PANTHER" id="PTHR33937:SF1">
    <property type="entry name" value="IRON-MOLIBDENUM COFACTOR PROCESSING PROTEIN"/>
    <property type="match status" value="1"/>
</dbReference>
<feature type="domain" description="Dinitrogenase iron-molybdenum cofactor biosynthesis" evidence="3">
    <location>
        <begin position="109"/>
        <end position="199"/>
    </location>
</feature>
<reference evidence="5 6" key="1">
    <citation type="submission" date="2019-03" db="EMBL/GenBank/DDBJ databases">
        <title>Genomic Encyclopedia of Archaeal and Bacterial Type Strains, Phase II (KMG-II): from individual species to whole genera.</title>
        <authorList>
            <person name="Goeker M."/>
        </authorList>
    </citation>
    <scope>NUCLEOTIDE SEQUENCE [LARGE SCALE GENOMIC DNA]</scope>
    <source>
        <strain evidence="5 6">DSM 15388</strain>
    </source>
</reference>
<sequence>MTEAIQDSLALRLGMAAKAVPQLSLQLFVQNLVKELGEPLNEKKLRSLSPKKFYQFMIGLNSDIERGQSNQALAILTSESISSMQAPVISETPPLTGPVLKIAVTSNNEEMIDGHFGSCLRILIYEANSERFRLTDVREVETQESGMNRTDYLTDLIRDCQILATLSIGGPAAAKVTNADVHPIKQATPAPSEEFMQRVCTMLAGTPPPWIKKILEKQA</sequence>
<comment type="similarity">
    <text evidence="1">Belongs to the NifX/NifY family.</text>
</comment>
<dbReference type="InterPro" id="IPR034169">
    <property type="entry name" value="NifX-like"/>
</dbReference>
<gene>
    <name evidence="5" type="ORF">BCF53_11218</name>
</gene>
<evidence type="ECO:0000259" key="3">
    <source>
        <dbReference type="Pfam" id="PF02579"/>
    </source>
</evidence>
<dbReference type="Proteomes" id="UP000295793">
    <property type="component" value="Unassembled WGS sequence"/>
</dbReference>
<evidence type="ECO:0000256" key="1">
    <source>
        <dbReference type="ARBA" id="ARBA00010285"/>
    </source>
</evidence>
<dbReference type="InterPro" id="IPR003731">
    <property type="entry name" value="Di-Nase_FeMo-co_biosynth"/>
</dbReference>
<protein>
    <submittedName>
        <fullName evidence="5">Nitrogen fixation protein NifX</fullName>
    </submittedName>
</protein>
<dbReference type="AlphaFoldDB" id="A0A4R3I3U7"/>
<dbReference type="Pfam" id="PF02579">
    <property type="entry name" value="Nitro_FeMo-Co"/>
    <property type="match status" value="1"/>
</dbReference>
<dbReference type="Gene3D" id="3.30.420.130">
    <property type="entry name" value="Dinitrogenase iron-molybdenum cofactor biosynthesis domain"/>
    <property type="match status" value="1"/>
</dbReference>
<dbReference type="PANTHER" id="PTHR33937">
    <property type="entry name" value="IRON-MOLYBDENUM PROTEIN-RELATED-RELATED"/>
    <property type="match status" value="1"/>
</dbReference>
<dbReference type="Pfam" id="PF16844">
    <property type="entry name" value="DIMCO_N"/>
    <property type="match status" value="1"/>
</dbReference>
<evidence type="ECO:0000313" key="5">
    <source>
        <dbReference type="EMBL" id="TCS39733.1"/>
    </source>
</evidence>
<comment type="caution">
    <text evidence="5">The sequence shown here is derived from an EMBL/GenBank/DDBJ whole genome shotgun (WGS) entry which is preliminary data.</text>
</comment>
<dbReference type="CDD" id="cd00853">
    <property type="entry name" value="NifX"/>
    <property type="match status" value="1"/>
</dbReference>
<dbReference type="InterPro" id="IPR036105">
    <property type="entry name" value="DiNase_FeMo-co_biosyn_sf"/>
</dbReference>
<name>A0A4R3I3U7_9GAMM</name>
<dbReference type="OrthoDB" id="9797941at2"/>
<dbReference type="RefSeq" id="WP_132702264.1">
    <property type="nucleotide sequence ID" value="NZ_SLZR01000012.1"/>
</dbReference>